<dbReference type="RefSeq" id="WP_191202937.1">
    <property type="nucleotide sequence ID" value="NZ_JACXZA010000002.1"/>
</dbReference>
<dbReference type="InterPro" id="IPR000182">
    <property type="entry name" value="GNAT_dom"/>
</dbReference>
<dbReference type="Proteomes" id="UP000609346">
    <property type="component" value="Unassembled WGS sequence"/>
</dbReference>
<evidence type="ECO:0000313" key="3">
    <source>
        <dbReference type="Proteomes" id="UP000609346"/>
    </source>
</evidence>
<keyword evidence="3" id="KW-1185">Reference proteome</keyword>
<dbReference type="EMBL" id="JACXZA010000002">
    <property type="protein sequence ID" value="MBD3918619.1"/>
    <property type="molecule type" value="Genomic_DNA"/>
</dbReference>
<proteinExistence type="predicted"/>
<evidence type="ECO:0000313" key="2">
    <source>
        <dbReference type="EMBL" id="MBD3918619.1"/>
    </source>
</evidence>
<reference evidence="2 3" key="1">
    <citation type="submission" date="2020-09" db="EMBL/GenBank/DDBJ databases">
        <title>Paenibacillus sp. strain PR3 16S rRNA gene Genome sequencing and assembly.</title>
        <authorList>
            <person name="Kim J."/>
        </authorList>
    </citation>
    <scope>NUCLEOTIDE SEQUENCE [LARGE SCALE GENOMIC DNA]</scope>
    <source>
        <strain evidence="2 3">PR3</strain>
    </source>
</reference>
<dbReference type="CDD" id="cd04301">
    <property type="entry name" value="NAT_SF"/>
    <property type="match status" value="1"/>
</dbReference>
<dbReference type="Gene3D" id="3.40.630.30">
    <property type="match status" value="1"/>
</dbReference>
<dbReference type="InterPro" id="IPR016181">
    <property type="entry name" value="Acyl_CoA_acyltransferase"/>
</dbReference>
<evidence type="ECO:0000259" key="1">
    <source>
        <dbReference type="PROSITE" id="PS51186"/>
    </source>
</evidence>
<sequence length="193" mass="22147">MLDRSLKWYRVILKRAAGTAVPQVELPSGYSFVHYQTGDEEAWADIEASVLEFDSQDEAMVYFTTRYLPFQDELMRRTLFIQAANGEKVATFTAWWNYTDKRRHPFVHAVAVKPQHQGVGLGKALIAAGIKHMIELEGDCVMYIPTSTWAYRAIKLYRSAGFEFEWEEPVPGGFVNQTTQAIEVLKGRLSFWE</sequence>
<protein>
    <submittedName>
        <fullName evidence="2">GNAT family N-acetyltransferase</fullName>
    </submittedName>
</protein>
<dbReference type="SUPFAM" id="SSF55729">
    <property type="entry name" value="Acyl-CoA N-acyltransferases (Nat)"/>
    <property type="match status" value="1"/>
</dbReference>
<gene>
    <name evidence="2" type="ORF">H8B09_07650</name>
</gene>
<accession>A0ABR8MWU0</accession>
<organism evidence="2 3">
    <name type="scientific">Paenibacillus terricola</name>
    <dbReference type="NCBI Taxonomy" id="2763503"/>
    <lineage>
        <taxon>Bacteria</taxon>
        <taxon>Bacillati</taxon>
        <taxon>Bacillota</taxon>
        <taxon>Bacilli</taxon>
        <taxon>Bacillales</taxon>
        <taxon>Paenibacillaceae</taxon>
        <taxon>Paenibacillus</taxon>
    </lineage>
</organism>
<dbReference type="PROSITE" id="PS51186">
    <property type="entry name" value="GNAT"/>
    <property type="match status" value="1"/>
</dbReference>
<comment type="caution">
    <text evidence="2">The sequence shown here is derived from an EMBL/GenBank/DDBJ whole genome shotgun (WGS) entry which is preliminary data.</text>
</comment>
<feature type="domain" description="N-acetyltransferase" evidence="1">
    <location>
        <begin position="30"/>
        <end position="181"/>
    </location>
</feature>
<name>A0ABR8MWU0_9BACL</name>
<dbReference type="Pfam" id="PF00583">
    <property type="entry name" value="Acetyltransf_1"/>
    <property type="match status" value="1"/>
</dbReference>